<keyword evidence="1" id="KW-0812">Transmembrane</keyword>
<evidence type="ECO:0000313" key="2">
    <source>
        <dbReference type="EnsemblPlants" id="PGSC0003DMT400007938"/>
    </source>
</evidence>
<keyword evidence="1" id="KW-0472">Membrane</keyword>
<reference evidence="2" key="2">
    <citation type="submission" date="2015-06" db="UniProtKB">
        <authorList>
            <consortium name="EnsemblPlants"/>
        </authorList>
    </citation>
    <scope>IDENTIFICATION</scope>
    <source>
        <strain evidence="2">DM1-3 516 R44</strain>
    </source>
</reference>
<keyword evidence="1" id="KW-1133">Transmembrane helix</keyword>
<feature type="transmembrane region" description="Helical" evidence="1">
    <location>
        <begin position="55"/>
        <end position="75"/>
    </location>
</feature>
<reference evidence="3" key="1">
    <citation type="journal article" date="2011" name="Nature">
        <title>Genome sequence and analysis of the tuber crop potato.</title>
        <authorList>
            <consortium name="The Potato Genome Sequencing Consortium"/>
        </authorList>
    </citation>
    <scope>NUCLEOTIDE SEQUENCE [LARGE SCALE GENOMIC DNA]</scope>
    <source>
        <strain evidence="3">cv. DM1-3 516 R44</strain>
    </source>
</reference>
<protein>
    <submittedName>
        <fullName evidence="2">Uncharacterized protein</fullName>
    </submittedName>
</protein>
<organism evidence="2 3">
    <name type="scientific">Solanum tuberosum</name>
    <name type="common">Potato</name>
    <dbReference type="NCBI Taxonomy" id="4113"/>
    <lineage>
        <taxon>Eukaryota</taxon>
        <taxon>Viridiplantae</taxon>
        <taxon>Streptophyta</taxon>
        <taxon>Embryophyta</taxon>
        <taxon>Tracheophyta</taxon>
        <taxon>Spermatophyta</taxon>
        <taxon>Magnoliopsida</taxon>
        <taxon>eudicotyledons</taxon>
        <taxon>Gunneridae</taxon>
        <taxon>Pentapetalae</taxon>
        <taxon>asterids</taxon>
        <taxon>lamiids</taxon>
        <taxon>Solanales</taxon>
        <taxon>Solanaceae</taxon>
        <taxon>Solanoideae</taxon>
        <taxon>Solaneae</taxon>
        <taxon>Solanum</taxon>
    </lineage>
</organism>
<keyword evidence="3" id="KW-1185">Reference proteome</keyword>
<dbReference type="InParanoid" id="M0ZTS5"/>
<dbReference type="Gramene" id="PGSC0003DMT400007938">
    <property type="protein sequence ID" value="PGSC0003DMT400007938"/>
    <property type="gene ID" value="PGSC0003DMG400003071"/>
</dbReference>
<evidence type="ECO:0000313" key="3">
    <source>
        <dbReference type="Proteomes" id="UP000011115"/>
    </source>
</evidence>
<dbReference type="EnsemblPlants" id="PGSC0003DMT400007938">
    <property type="protein sequence ID" value="PGSC0003DMT400007938"/>
    <property type="gene ID" value="PGSC0003DMG400003071"/>
</dbReference>
<dbReference type="STRING" id="4113.M0ZTS5"/>
<accession>M0ZTS5</accession>
<proteinExistence type="predicted"/>
<evidence type="ECO:0000256" key="1">
    <source>
        <dbReference type="SAM" id="Phobius"/>
    </source>
</evidence>
<dbReference type="HOGENOM" id="CLU_2659320_0_0_1"/>
<dbReference type="Proteomes" id="UP000011115">
    <property type="component" value="Unassembled WGS sequence"/>
</dbReference>
<dbReference type="AlphaFoldDB" id="M0ZTS5"/>
<name>M0ZTS5_SOLTU</name>
<dbReference type="PaxDb" id="4113-PGSC0003DMT400007938"/>
<sequence length="76" mass="8535">MEVHNNNAADGPHSIQVHNERLKDMISGGSEDLDSWNSLISEIEKTYPVSPNSLGFMWVKFIIMLDIGHSFILGFC</sequence>